<dbReference type="EMBL" id="CP007496">
    <property type="protein sequence ID" value="AJA06849.1"/>
    <property type="molecule type" value="Genomic_DNA"/>
</dbReference>
<evidence type="ECO:0000313" key="1">
    <source>
        <dbReference type="EMBL" id="AJA06849.1"/>
    </source>
</evidence>
<organism evidence="1 2">
    <name type="scientific">Candidatus Nanosynbacter lyticus</name>
    <dbReference type="NCBI Taxonomy" id="2093824"/>
    <lineage>
        <taxon>Bacteria</taxon>
        <taxon>Candidatus Saccharimonadota</taxon>
        <taxon>Candidatus Saccharimonadia</taxon>
        <taxon>Candidatus Nanosynbacterales</taxon>
        <taxon>Candidatus Nanosynbacteraceae</taxon>
        <taxon>Candidatus Nanosynbacter</taxon>
    </lineage>
</organism>
<dbReference type="Proteomes" id="UP000030902">
    <property type="component" value="Chromosome"/>
</dbReference>
<keyword evidence="2" id="KW-1185">Reference proteome</keyword>
<dbReference type="RefSeq" id="WP_039327555.1">
    <property type="nucleotide sequence ID" value="NZ_CP007496.1"/>
</dbReference>
<proteinExistence type="predicted"/>
<sequence length="159" mass="18023">MAQNLGKLLGDDAKKRRALTELRQMTRDDSDVRLIAEILARAHSIIRSLGLDPTNATAEEIYQSLMAIAPKIDKWAPFKASEWVLLDVDGQVISFNPIDVVNNYHYQLPLGRQQTTHGKRGLGFEITRRYKNHPHTHNPAVERVVCQGGICWIEPKSKK</sequence>
<accession>A0A6S4GR91</accession>
<name>A0A6S4GR91_9BACT</name>
<dbReference type="AlphaFoldDB" id="A0A6S4GR91"/>
<dbReference type="KEGG" id="sox:TM7x_02410"/>
<protein>
    <submittedName>
        <fullName evidence="1">Uncharacterized protein</fullName>
    </submittedName>
</protein>
<evidence type="ECO:0000313" key="2">
    <source>
        <dbReference type="Proteomes" id="UP000030902"/>
    </source>
</evidence>
<gene>
    <name evidence="1" type="ORF">TM7x_02410</name>
</gene>
<reference evidence="1 2" key="1">
    <citation type="journal article" date="2015" name="Proc. Natl. Acad. Sci. U.S.A.">
        <title>Cultivation of a human-associated TM7 phylotype reveals a reduced genome and epibiotic parasitic lifestyle.</title>
        <authorList>
            <person name="He X."/>
            <person name="McLean J.S."/>
            <person name="Edlund A."/>
            <person name="Yooseph S."/>
            <person name="Hall A.P."/>
            <person name="Liu S.Y."/>
            <person name="Dorrestein P.C."/>
            <person name="Esquenazi E."/>
            <person name="Hunter R.C."/>
            <person name="Cheng G."/>
            <person name="Nelson K.E."/>
            <person name="Lux R."/>
            <person name="Shi W."/>
        </authorList>
    </citation>
    <scope>NUCLEOTIDE SEQUENCE [LARGE SCALE GENOMIC DNA]</scope>
    <source>
        <strain evidence="1 2">TM7x</strain>
    </source>
</reference>